<dbReference type="PANTHER" id="PTHR11049:SF24">
    <property type="entry name" value="CYTOSOLIC ACYL COENZYME A THIOESTER HYDROLASE"/>
    <property type="match status" value="1"/>
</dbReference>
<evidence type="ECO:0000313" key="6">
    <source>
        <dbReference type="Proteomes" id="UP000571128"/>
    </source>
</evidence>
<dbReference type="InterPro" id="IPR040170">
    <property type="entry name" value="Cytosol_ACT"/>
</dbReference>
<comment type="similarity">
    <text evidence="1">Belongs to the acyl coenzyme A hydrolase family.</text>
</comment>
<dbReference type="Pfam" id="PF03061">
    <property type="entry name" value="4HBT"/>
    <property type="match status" value="1"/>
</dbReference>
<gene>
    <name evidence="5" type="ORF">HB844_05025</name>
</gene>
<dbReference type="Gene3D" id="3.10.129.10">
    <property type="entry name" value="Hotdog Thioesterase"/>
    <property type="match status" value="1"/>
</dbReference>
<organism evidence="5 6">
    <name type="scientific">Listeria fleischmannii</name>
    <dbReference type="NCBI Taxonomy" id="1069827"/>
    <lineage>
        <taxon>Bacteria</taxon>
        <taxon>Bacillati</taxon>
        <taxon>Bacillota</taxon>
        <taxon>Bacilli</taxon>
        <taxon>Bacillales</taxon>
        <taxon>Listeriaceae</taxon>
        <taxon>Listeria</taxon>
    </lineage>
</organism>
<reference evidence="5 6" key="1">
    <citation type="submission" date="2020-03" db="EMBL/GenBank/DDBJ databases">
        <title>Soil Listeria distribution.</title>
        <authorList>
            <person name="Liao J."/>
            <person name="Wiedmann M."/>
        </authorList>
    </citation>
    <scope>NUCLEOTIDE SEQUENCE [LARGE SCALE GENOMIC DNA]</scope>
    <source>
        <strain evidence="5 6">FSL L7-1645</strain>
    </source>
</reference>
<dbReference type="GO" id="GO:0005829">
    <property type="term" value="C:cytosol"/>
    <property type="evidence" value="ECO:0007669"/>
    <property type="project" value="TreeGrafter"/>
</dbReference>
<dbReference type="InterPro" id="IPR029069">
    <property type="entry name" value="HotDog_dom_sf"/>
</dbReference>
<protein>
    <submittedName>
        <fullName evidence="5">Acyl-CoA thioesterase</fullName>
    </submittedName>
</protein>
<dbReference type="InterPro" id="IPR006683">
    <property type="entry name" value="Thioestr_dom"/>
</dbReference>
<evidence type="ECO:0000313" key="5">
    <source>
        <dbReference type="EMBL" id="MBC1398229.1"/>
    </source>
</evidence>
<dbReference type="CDD" id="cd03442">
    <property type="entry name" value="BFIT_BACH"/>
    <property type="match status" value="1"/>
</dbReference>
<evidence type="ECO:0000256" key="2">
    <source>
        <dbReference type="ARBA" id="ARBA00022801"/>
    </source>
</evidence>
<dbReference type="EMBL" id="JAARPY010000004">
    <property type="protein sequence ID" value="MBC1398229.1"/>
    <property type="molecule type" value="Genomic_DNA"/>
</dbReference>
<evidence type="ECO:0000256" key="3">
    <source>
        <dbReference type="PROSITE-ProRule" id="PRU01106"/>
    </source>
</evidence>
<sequence length="174" mass="19516">MSKRKQKFCKESLVIKTSRVFPQDTNNHNTLFGGKLMTYIDDTASISASRHCRVGIVTASTDSVDFLQPIKNDHSVCLESYVASVGRSSMEIFVKVISENLKTGERYLAATSFLTFVAIDDAGKTVEVPEVIPESEEEKMIHEGREAREIARKERLKASRLLASSLKTEVPWLF</sequence>
<evidence type="ECO:0000256" key="1">
    <source>
        <dbReference type="ARBA" id="ARBA00010458"/>
    </source>
</evidence>
<keyword evidence="2 3" id="KW-0378">Hydrolase</keyword>
<dbReference type="RefSeq" id="WP_007544122.1">
    <property type="nucleotide sequence ID" value="NZ_JAARPY010000004.1"/>
</dbReference>
<dbReference type="InterPro" id="IPR033120">
    <property type="entry name" value="HOTDOG_ACOT"/>
</dbReference>
<dbReference type="PROSITE" id="PS51770">
    <property type="entry name" value="HOTDOG_ACOT"/>
    <property type="match status" value="1"/>
</dbReference>
<dbReference type="PANTHER" id="PTHR11049">
    <property type="entry name" value="ACYL COENZYME A THIOESTER HYDROLASE"/>
    <property type="match status" value="1"/>
</dbReference>
<dbReference type="GO" id="GO:0052816">
    <property type="term" value="F:long-chain fatty acyl-CoA hydrolase activity"/>
    <property type="evidence" value="ECO:0007669"/>
    <property type="project" value="TreeGrafter"/>
</dbReference>
<comment type="caution">
    <text evidence="5">The sequence shown here is derived from an EMBL/GenBank/DDBJ whole genome shotgun (WGS) entry which is preliminary data.</text>
</comment>
<dbReference type="SUPFAM" id="SSF54637">
    <property type="entry name" value="Thioesterase/thiol ester dehydrase-isomerase"/>
    <property type="match status" value="1"/>
</dbReference>
<evidence type="ECO:0000259" key="4">
    <source>
        <dbReference type="PROSITE" id="PS51770"/>
    </source>
</evidence>
<dbReference type="GO" id="GO:0009062">
    <property type="term" value="P:fatty acid catabolic process"/>
    <property type="evidence" value="ECO:0007669"/>
    <property type="project" value="TreeGrafter"/>
</dbReference>
<dbReference type="GO" id="GO:0006637">
    <property type="term" value="P:acyl-CoA metabolic process"/>
    <property type="evidence" value="ECO:0007669"/>
    <property type="project" value="TreeGrafter"/>
</dbReference>
<accession>A0A841YDD4</accession>
<dbReference type="AlphaFoldDB" id="A0A841YDD4"/>
<name>A0A841YDD4_9LIST</name>
<proteinExistence type="inferred from homology"/>
<dbReference type="Proteomes" id="UP000571128">
    <property type="component" value="Unassembled WGS sequence"/>
</dbReference>
<feature type="domain" description="HotDog ACOT-type" evidence="4">
    <location>
        <begin position="10"/>
        <end position="122"/>
    </location>
</feature>